<name>A0A7Z3GPL1_9PSED</name>
<organism evidence="1 2">
    <name type="scientific">Pseudomonas multiresinivorans</name>
    <dbReference type="NCBI Taxonomy" id="95301"/>
    <lineage>
        <taxon>Bacteria</taxon>
        <taxon>Pseudomonadati</taxon>
        <taxon>Pseudomonadota</taxon>
        <taxon>Gammaproteobacteria</taxon>
        <taxon>Pseudomonadales</taxon>
        <taxon>Pseudomonadaceae</taxon>
        <taxon>Pseudomonas</taxon>
    </lineage>
</organism>
<dbReference type="AlphaFoldDB" id="A0A7Z3GPL1"/>
<accession>A0A7Z3GPL1</accession>
<dbReference type="RefSeq" id="WP_169936585.1">
    <property type="nucleotide sequence ID" value="NZ_CP048833.1"/>
</dbReference>
<evidence type="ECO:0000313" key="2">
    <source>
        <dbReference type="Proteomes" id="UP000502549"/>
    </source>
</evidence>
<sequence length="322" mass="36314">MLKEDGYIGFIKYDGELVADGLMDARKQAYALLGVDSALRYFVGKFSPDFREIDYEIPVRVNKGSWETLIPETIGGWVQAGLGVVATAYFSTAANKMAEKDFKDFGFTDVFRKAIEATKWFVRISKHVGSASVKKFEDVVFSARNELVGIKNDAGEVLYVPKEMLDIYVATNPMIIEGLASNVEIGRELRIGTISPQIVDEVVVDIKSKHIFCRTDDDDNDEILFPELVHGEDVVLEGEVTRENKTTNSMGFKYKEHILSSYPQSGSIVPYKQLLFLRCRIFATVSRMDDDGRPLARRPKLYFSRIEQLYDQGHEDDLFGGA</sequence>
<proteinExistence type="predicted"/>
<keyword evidence="2" id="KW-1185">Reference proteome</keyword>
<protein>
    <submittedName>
        <fullName evidence="1">Uncharacterized protein</fullName>
    </submittedName>
</protein>
<dbReference type="EMBL" id="CP048833">
    <property type="protein sequence ID" value="QJP07774.1"/>
    <property type="molecule type" value="Genomic_DNA"/>
</dbReference>
<dbReference type="Proteomes" id="UP000502549">
    <property type="component" value="Chromosome"/>
</dbReference>
<gene>
    <name evidence="1" type="ORF">G4G71_07755</name>
</gene>
<evidence type="ECO:0000313" key="1">
    <source>
        <dbReference type="EMBL" id="QJP07774.1"/>
    </source>
</evidence>
<dbReference type="KEGG" id="pmui:G4G71_07755"/>
<reference evidence="1 2" key="1">
    <citation type="submission" date="2020-02" db="EMBL/GenBank/DDBJ databases">
        <title>Complete genome sequence of Pseudomonas multiresinivorans ORNL1.</title>
        <authorList>
            <person name="Podar M."/>
        </authorList>
    </citation>
    <scope>NUCLEOTIDE SEQUENCE [LARGE SCALE GENOMIC DNA]</scope>
    <source>
        <strain evidence="2">populi</strain>
    </source>
</reference>